<evidence type="ECO:0000313" key="3">
    <source>
        <dbReference type="Proteomes" id="UP000033977"/>
    </source>
</evidence>
<gene>
    <name evidence="2" type="ORF">UW49_C0009G0021</name>
</gene>
<keyword evidence="1" id="KW-0812">Transmembrane</keyword>
<proteinExistence type="predicted"/>
<comment type="caution">
    <text evidence="2">The sequence shown here is derived from an EMBL/GenBank/DDBJ whole genome shotgun (WGS) entry which is preliminary data.</text>
</comment>
<keyword evidence="1" id="KW-1133">Transmembrane helix</keyword>
<reference evidence="2 3" key="1">
    <citation type="journal article" date="2015" name="Nature">
        <title>rRNA introns, odd ribosomes, and small enigmatic genomes across a large radiation of phyla.</title>
        <authorList>
            <person name="Brown C.T."/>
            <person name="Hug L.A."/>
            <person name="Thomas B.C."/>
            <person name="Sharon I."/>
            <person name="Castelle C.J."/>
            <person name="Singh A."/>
            <person name="Wilkins M.J."/>
            <person name="Williams K.H."/>
            <person name="Banfield J.F."/>
        </authorList>
    </citation>
    <scope>NUCLEOTIDE SEQUENCE [LARGE SCALE GENOMIC DNA]</scope>
</reference>
<dbReference type="EMBL" id="LCIN01000009">
    <property type="protein sequence ID" value="KKT57000.1"/>
    <property type="molecule type" value="Genomic_DNA"/>
</dbReference>
<sequence length="60" mass="7005">MFWSKLASFLMTVVCSMSFMYFHVFSVARNFSRWWEIVFLGLAVASGLVFLWILQGKFGN</sequence>
<feature type="transmembrane region" description="Helical" evidence="1">
    <location>
        <begin position="6"/>
        <end position="25"/>
    </location>
</feature>
<feature type="transmembrane region" description="Helical" evidence="1">
    <location>
        <begin position="37"/>
        <end position="54"/>
    </location>
</feature>
<dbReference type="Proteomes" id="UP000033977">
    <property type="component" value="Unassembled WGS sequence"/>
</dbReference>
<protein>
    <submittedName>
        <fullName evidence="2">Uncharacterized protein</fullName>
    </submittedName>
</protein>
<keyword evidence="1" id="KW-0472">Membrane</keyword>
<dbReference type="AlphaFoldDB" id="A0A0G1ICP0"/>
<evidence type="ECO:0000313" key="2">
    <source>
        <dbReference type="EMBL" id="KKT57000.1"/>
    </source>
</evidence>
<name>A0A0G1ICP0_9BACT</name>
<organism evidence="2 3">
    <name type="scientific">Candidatus Giovannonibacteria bacterium GW2011_GWB1_44_23</name>
    <dbReference type="NCBI Taxonomy" id="1618652"/>
    <lineage>
        <taxon>Bacteria</taxon>
        <taxon>Candidatus Giovannoniibacteriota</taxon>
    </lineage>
</organism>
<evidence type="ECO:0000256" key="1">
    <source>
        <dbReference type="SAM" id="Phobius"/>
    </source>
</evidence>
<accession>A0A0G1ICP0</accession>